<dbReference type="Gene3D" id="1.25.40.10">
    <property type="entry name" value="Tetratricopeptide repeat domain"/>
    <property type="match status" value="1"/>
</dbReference>
<sequence>MRIIGALLLVGMATHIAGCVTKTTYAESGKPVIEREQNPTEIAQTRLALALRYINAGNYSQAKYNLDAALKHAPEMPEVHFSLAYYYQTVNELDNANQAYLKVLQLHPDNGDALNNYGTFLCQTERFVEAEQYFLKAVAQDEYIRESQTYVNLGVCLLENKQKQKAHSYLLKALEHNPYNVKALMELTELSLDARQLQEARNYLQRYEKATRSGRSARSLWLGYQIESQLKNNMGAEQYGRTLVRFYPNASQTKAYIELTR</sequence>
<protein>
    <submittedName>
        <fullName evidence="2">Type IV pilus biogenesis/stability protein PilW</fullName>
    </submittedName>
</protein>
<feature type="repeat" description="TPR" evidence="1">
    <location>
        <begin position="77"/>
        <end position="110"/>
    </location>
</feature>
<dbReference type="InterPro" id="IPR013360">
    <property type="entry name" value="Pilus_4_PilW"/>
</dbReference>
<dbReference type="SMART" id="SM00028">
    <property type="entry name" value="TPR"/>
    <property type="match status" value="4"/>
</dbReference>
<accession>A0A2S0VVI8</accession>
<dbReference type="OrthoDB" id="9814042at2"/>
<keyword evidence="3" id="KW-1185">Reference proteome</keyword>
<dbReference type="AlphaFoldDB" id="A0A2S0VVI8"/>
<evidence type="ECO:0000313" key="2">
    <source>
        <dbReference type="EMBL" id="AWB68218.1"/>
    </source>
</evidence>
<dbReference type="SUPFAM" id="SSF48452">
    <property type="entry name" value="TPR-like"/>
    <property type="match status" value="1"/>
</dbReference>
<dbReference type="Pfam" id="PF13432">
    <property type="entry name" value="TPR_16"/>
    <property type="match status" value="1"/>
</dbReference>
<dbReference type="InterPro" id="IPR052943">
    <property type="entry name" value="TMTC_O-mannosyl-trnsfr"/>
</dbReference>
<dbReference type="NCBIfam" id="TIGR02521">
    <property type="entry name" value="type_IV_pilW"/>
    <property type="match status" value="1"/>
</dbReference>
<dbReference type="EMBL" id="CP026604">
    <property type="protein sequence ID" value="AWB68218.1"/>
    <property type="molecule type" value="Genomic_DNA"/>
</dbReference>
<dbReference type="RefSeq" id="WP_108604282.1">
    <property type="nucleotide sequence ID" value="NZ_CP026604.1"/>
</dbReference>
<dbReference type="Pfam" id="PF13424">
    <property type="entry name" value="TPR_12"/>
    <property type="match status" value="1"/>
</dbReference>
<organism evidence="2 3">
    <name type="scientific">Saccharobesus litoralis</name>
    <dbReference type="NCBI Taxonomy" id="2172099"/>
    <lineage>
        <taxon>Bacteria</taxon>
        <taxon>Pseudomonadati</taxon>
        <taxon>Pseudomonadota</taxon>
        <taxon>Gammaproteobacteria</taxon>
        <taxon>Alteromonadales</taxon>
        <taxon>Alteromonadaceae</taxon>
        <taxon>Saccharobesus</taxon>
    </lineage>
</organism>
<name>A0A2S0VVI8_9ALTE</name>
<proteinExistence type="predicted"/>
<gene>
    <name evidence="2" type="ORF">C2869_18165</name>
</gene>
<dbReference type="InterPro" id="IPR011990">
    <property type="entry name" value="TPR-like_helical_dom_sf"/>
</dbReference>
<reference evidence="2 3" key="1">
    <citation type="submission" date="2018-01" db="EMBL/GenBank/DDBJ databases">
        <title>Genome sequence of a Cantenovulum-like bacteria.</title>
        <authorList>
            <person name="Tan W.R."/>
            <person name="Lau N.-S."/>
            <person name="Go F."/>
            <person name="Amirul A.-A.A."/>
        </authorList>
    </citation>
    <scope>NUCLEOTIDE SEQUENCE [LARGE SCALE GENOMIC DNA]</scope>
    <source>
        <strain evidence="2 3">CCB-QB4</strain>
    </source>
</reference>
<evidence type="ECO:0000313" key="3">
    <source>
        <dbReference type="Proteomes" id="UP000244441"/>
    </source>
</evidence>
<dbReference type="KEGG" id="cate:C2869_18165"/>
<evidence type="ECO:0000256" key="1">
    <source>
        <dbReference type="PROSITE-ProRule" id="PRU00339"/>
    </source>
</evidence>
<feature type="repeat" description="TPR" evidence="1">
    <location>
        <begin position="147"/>
        <end position="180"/>
    </location>
</feature>
<dbReference type="InterPro" id="IPR019734">
    <property type="entry name" value="TPR_rpt"/>
</dbReference>
<dbReference type="PANTHER" id="PTHR44809:SF1">
    <property type="entry name" value="PROTEIN O-MANNOSYL-TRANSFERASE TMTC1"/>
    <property type="match status" value="1"/>
</dbReference>
<dbReference type="PANTHER" id="PTHR44809">
    <property type="match status" value="1"/>
</dbReference>
<dbReference type="Proteomes" id="UP000244441">
    <property type="component" value="Chromosome"/>
</dbReference>
<keyword evidence="1" id="KW-0802">TPR repeat</keyword>
<dbReference type="PROSITE" id="PS50005">
    <property type="entry name" value="TPR"/>
    <property type="match status" value="2"/>
</dbReference>